<dbReference type="GO" id="GO:0004518">
    <property type="term" value="F:nuclease activity"/>
    <property type="evidence" value="ECO:0007669"/>
    <property type="project" value="UniProtKB-KW"/>
</dbReference>
<keyword evidence="4 5" id="KW-0378">Hydrolase</keyword>
<dbReference type="InterPro" id="IPR005227">
    <property type="entry name" value="YqgF"/>
</dbReference>
<comment type="subcellular location">
    <subcellularLocation>
        <location evidence="5">Cytoplasm</location>
    </subcellularLocation>
</comment>
<sequence>MTKYLGIDYGSKRVGIAISDEAGTIAFPRTTLPNDEKLMPQLVALVENEKIGSIVVGDTRSHGGKDNPVTVEAEAFVTSLQAVVTAPIERVWEMWSSMEASRYAEKGNEHKDEAAAAIILQRFLDMRRAK</sequence>
<dbReference type="Gene3D" id="3.30.420.140">
    <property type="entry name" value="YqgF/RNase H-like domain"/>
    <property type="match status" value="1"/>
</dbReference>
<evidence type="ECO:0000259" key="6">
    <source>
        <dbReference type="SMART" id="SM00732"/>
    </source>
</evidence>
<dbReference type="GO" id="GO:0000967">
    <property type="term" value="P:rRNA 5'-end processing"/>
    <property type="evidence" value="ECO:0007669"/>
    <property type="project" value="UniProtKB-UniRule"/>
</dbReference>
<dbReference type="PANTHER" id="PTHR33317:SF4">
    <property type="entry name" value="POLYNUCLEOTIDYL TRANSFERASE, RIBONUCLEASE H-LIKE SUPERFAMILY PROTEIN"/>
    <property type="match status" value="1"/>
</dbReference>
<dbReference type="NCBIfam" id="TIGR00250">
    <property type="entry name" value="RNAse_H_YqgF"/>
    <property type="match status" value="1"/>
</dbReference>
<dbReference type="EMBL" id="MFKW01000005">
    <property type="protein sequence ID" value="OGG52050.1"/>
    <property type="molecule type" value="Genomic_DNA"/>
</dbReference>
<evidence type="ECO:0000256" key="1">
    <source>
        <dbReference type="ARBA" id="ARBA00022490"/>
    </source>
</evidence>
<keyword evidence="2 5" id="KW-0690">Ribosome biogenesis</keyword>
<reference evidence="7 8" key="1">
    <citation type="journal article" date="2016" name="Nat. Commun.">
        <title>Thousands of microbial genomes shed light on interconnected biogeochemical processes in an aquifer system.</title>
        <authorList>
            <person name="Anantharaman K."/>
            <person name="Brown C.T."/>
            <person name="Hug L.A."/>
            <person name="Sharon I."/>
            <person name="Castelle C.J."/>
            <person name="Probst A.J."/>
            <person name="Thomas B.C."/>
            <person name="Singh A."/>
            <person name="Wilkins M.J."/>
            <person name="Karaoz U."/>
            <person name="Brodie E.L."/>
            <person name="Williams K.H."/>
            <person name="Hubbard S.S."/>
            <person name="Banfield J.F."/>
        </authorList>
    </citation>
    <scope>NUCLEOTIDE SEQUENCE [LARGE SCALE GENOMIC DNA]</scope>
</reference>
<evidence type="ECO:0000256" key="4">
    <source>
        <dbReference type="ARBA" id="ARBA00022801"/>
    </source>
</evidence>
<protein>
    <recommendedName>
        <fullName evidence="5">Putative pre-16S rRNA nuclease</fullName>
        <ecNumber evidence="5">3.1.-.-</ecNumber>
    </recommendedName>
</protein>
<evidence type="ECO:0000256" key="5">
    <source>
        <dbReference type="HAMAP-Rule" id="MF_00651"/>
    </source>
</evidence>
<organism evidence="7 8">
    <name type="scientific">Candidatus Kaiserbacteria bacterium RIFCSPHIGHO2_01_FULL_54_36b</name>
    <dbReference type="NCBI Taxonomy" id="1798483"/>
    <lineage>
        <taxon>Bacteria</taxon>
        <taxon>Candidatus Kaiseribacteriota</taxon>
    </lineage>
</organism>
<dbReference type="InterPro" id="IPR012337">
    <property type="entry name" value="RNaseH-like_sf"/>
</dbReference>
<dbReference type="Pfam" id="PF03652">
    <property type="entry name" value="RuvX"/>
    <property type="match status" value="1"/>
</dbReference>
<dbReference type="CDD" id="cd16964">
    <property type="entry name" value="YqgF"/>
    <property type="match status" value="1"/>
</dbReference>
<feature type="domain" description="YqgF/RNase H-like" evidence="6">
    <location>
        <begin position="2"/>
        <end position="100"/>
    </location>
</feature>
<gene>
    <name evidence="7" type="ORF">A2704_06155</name>
</gene>
<dbReference type="AlphaFoldDB" id="A0A1F6CSJ4"/>
<dbReference type="SMART" id="SM00732">
    <property type="entry name" value="YqgFc"/>
    <property type="match status" value="1"/>
</dbReference>
<dbReference type="PANTHER" id="PTHR33317">
    <property type="entry name" value="POLYNUCLEOTIDYL TRANSFERASE, RIBONUCLEASE H-LIKE SUPERFAMILY PROTEIN"/>
    <property type="match status" value="1"/>
</dbReference>
<keyword evidence="3 5" id="KW-0540">Nuclease</keyword>
<dbReference type="GO" id="GO:0005829">
    <property type="term" value="C:cytosol"/>
    <property type="evidence" value="ECO:0007669"/>
    <property type="project" value="TreeGrafter"/>
</dbReference>
<name>A0A1F6CSJ4_9BACT</name>
<comment type="caution">
    <text evidence="7">The sequence shown here is derived from an EMBL/GenBank/DDBJ whole genome shotgun (WGS) entry which is preliminary data.</text>
</comment>
<dbReference type="EC" id="3.1.-.-" evidence="5"/>
<dbReference type="InterPro" id="IPR006641">
    <property type="entry name" value="YqgF/RNaseH-like_dom"/>
</dbReference>
<dbReference type="GO" id="GO:0016788">
    <property type="term" value="F:hydrolase activity, acting on ester bonds"/>
    <property type="evidence" value="ECO:0007669"/>
    <property type="project" value="UniProtKB-UniRule"/>
</dbReference>
<evidence type="ECO:0000256" key="3">
    <source>
        <dbReference type="ARBA" id="ARBA00022722"/>
    </source>
</evidence>
<proteinExistence type="inferred from homology"/>
<dbReference type="Proteomes" id="UP000176445">
    <property type="component" value="Unassembled WGS sequence"/>
</dbReference>
<comment type="function">
    <text evidence="5">Could be a nuclease involved in processing of the 5'-end of pre-16S rRNA.</text>
</comment>
<evidence type="ECO:0000313" key="7">
    <source>
        <dbReference type="EMBL" id="OGG52050.1"/>
    </source>
</evidence>
<comment type="similarity">
    <text evidence="5">Belongs to the YqgF HJR family.</text>
</comment>
<dbReference type="InterPro" id="IPR037027">
    <property type="entry name" value="YqgF/RNaseH-like_dom_sf"/>
</dbReference>
<evidence type="ECO:0000313" key="8">
    <source>
        <dbReference type="Proteomes" id="UP000176445"/>
    </source>
</evidence>
<dbReference type="HAMAP" id="MF_00651">
    <property type="entry name" value="Nuclease_YqgF"/>
    <property type="match status" value="1"/>
</dbReference>
<dbReference type="SUPFAM" id="SSF53098">
    <property type="entry name" value="Ribonuclease H-like"/>
    <property type="match status" value="1"/>
</dbReference>
<evidence type="ECO:0000256" key="2">
    <source>
        <dbReference type="ARBA" id="ARBA00022517"/>
    </source>
</evidence>
<accession>A0A1F6CSJ4</accession>
<keyword evidence="1 5" id="KW-0963">Cytoplasm</keyword>